<dbReference type="Gene3D" id="2.170.130.10">
    <property type="entry name" value="TonB-dependent receptor, plug domain"/>
    <property type="match status" value="1"/>
</dbReference>
<dbReference type="OrthoDB" id="1079187at2"/>
<dbReference type="InterPro" id="IPR019734">
    <property type="entry name" value="TPR_rpt"/>
</dbReference>
<dbReference type="Gene3D" id="1.25.40.10">
    <property type="entry name" value="Tetratricopeptide repeat domain"/>
    <property type="match status" value="1"/>
</dbReference>
<keyword evidence="2" id="KW-0645">Protease</keyword>
<dbReference type="GO" id="GO:0004180">
    <property type="term" value="F:carboxypeptidase activity"/>
    <property type="evidence" value="ECO:0007669"/>
    <property type="project" value="UniProtKB-KW"/>
</dbReference>
<evidence type="ECO:0000313" key="3">
    <source>
        <dbReference type="Proteomes" id="UP000289821"/>
    </source>
</evidence>
<protein>
    <submittedName>
        <fullName evidence="2">Carboxypeptidase-like protein</fullName>
    </submittedName>
</protein>
<organism evidence="2 3">
    <name type="scientific">Leeuwenhoekiella aestuarii</name>
    <dbReference type="NCBI Taxonomy" id="2249426"/>
    <lineage>
        <taxon>Bacteria</taxon>
        <taxon>Pseudomonadati</taxon>
        <taxon>Bacteroidota</taxon>
        <taxon>Flavobacteriia</taxon>
        <taxon>Flavobacteriales</taxon>
        <taxon>Flavobacteriaceae</taxon>
        <taxon>Leeuwenhoekiella</taxon>
    </lineage>
</organism>
<dbReference type="Gene3D" id="2.60.40.1120">
    <property type="entry name" value="Carboxypeptidase-like, regulatory domain"/>
    <property type="match status" value="1"/>
</dbReference>
<gene>
    <name evidence="2" type="ORF">DSM04_103558</name>
</gene>
<dbReference type="SUPFAM" id="SSF56935">
    <property type="entry name" value="Porins"/>
    <property type="match status" value="1"/>
</dbReference>
<dbReference type="InterPro" id="IPR037066">
    <property type="entry name" value="Plug_dom_sf"/>
</dbReference>
<dbReference type="PROSITE" id="PS50005">
    <property type="entry name" value="TPR"/>
    <property type="match status" value="1"/>
</dbReference>
<dbReference type="InterPro" id="IPR011990">
    <property type="entry name" value="TPR-like_helical_dom_sf"/>
</dbReference>
<dbReference type="SUPFAM" id="SSF48452">
    <property type="entry name" value="TPR-like"/>
    <property type="match status" value="1"/>
</dbReference>
<dbReference type="Pfam" id="PF13715">
    <property type="entry name" value="CarbopepD_reg_2"/>
    <property type="match status" value="1"/>
</dbReference>
<keyword evidence="3" id="KW-1185">Reference proteome</keyword>
<keyword evidence="1" id="KW-0802">TPR repeat</keyword>
<dbReference type="Proteomes" id="UP000289821">
    <property type="component" value="Unassembled WGS sequence"/>
</dbReference>
<dbReference type="InterPro" id="IPR008969">
    <property type="entry name" value="CarboxyPept-like_regulatory"/>
</dbReference>
<evidence type="ECO:0000256" key="1">
    <source>
        <dbReference type="PROSITE-ProRule" id="PRU00339"/>
    </source>
</evidence>
<sequence>MNKSTPENFTKFIVPLFLVLFLFVSNRLFSQSDREVKGYVTSLGNPLNNAQVAVKGTDNVIATDSKGFYTINVKPRQVLQFSYIGFETVEIIVEDVTSMLNVKLLPEVNDLEEVTVTGKSKVQKDFEEENGPNGRPRKMPTAMGYISTGGSSTYVKGESLNQAAVDLARAIDGRAAGMEVNNEGEIFIRAGNSINNDVPAIWDIDGMIYTEPPFIDIANVQDVLILKSLSQTSRYGNIASGGVIVVRTKGAYFAQRKQEVAATYGNKKVYSGDALDISKVITPIPNYLKDLEEINDSEKANTLYREYLKANSNDPEFYADVANYFFDLGESTSAITVLSDMETKFETNAEVLKILAYTLEEHKKKEEALSVYKKIFRLRPKYAQSYRDIGNAFSEVENYQKAWLMYMGYMNTQDGLTGSGVDAVIYREMEALYLKHKNQIDVDAKFALPDDKSELTYDVRLVFEWNTSEAEFEIEFVNPQNQPFSFNHTLEQNAERIKNEKLKGYTSEEFLIDDLGAGDWLVNIKYFGNKQFQPTFLKVTSYYNWQQPNQKHTVEVFKLTRQNIKMQLLKLNSSALKF</sequence>
<keyword evidence="2" id="KW-0378">Hydrolase</keyword>
<keyword evidence="2" id="KW-0121">Carboxypeptidase</keyword>
<evidence type="ECO:0000313" key="2">
    <source>
        <dbReference type="EMBL" id="RXG15669.1"/>
    </source>
</evidence>
<reference evidence="2 3" key="1">
    <citation type="submission" date="2018-07" db="EMBL/GenBank/DDBJ databases">
        <title>Leeuwenhoekiella genomics.</title>
        <authorList>
            <person name="Tahon G."/>
            <person name="Willems A."/>
        </authorList>
    </citation>
    <scope>NUCLEOTIDE SEQUENCE [LARGE SCALE GENOMIC DNA]</scope>
    <source>
        <strain evidence="2 3">R-50232</strain>
    </source>
</reference>
<name>A0A4Q0NWQ6_9FLAO</name>
<accession>A0A4Q0NWQ6</accession>
<dbReference type="SUPFAM" id="SSF49464">
    <property type="entry name" value="Carboxypeptidase regulatory domain-like"/>
    <property type="match status" value="1"/>
</dbReference>
<comment type="caution">
    <text evidence="2">The sequence shown here is derived from an EMBL/GenBank/DDBJ whole genome shotgun (WGS) entry which is preliminary data.</text>
</comment>
<dbReference type="AlphaFoldDB" id="A0A4Q0NWQ6"/>
<feature type="repeat" description="TPR" evidence="1">
    <location>
        <begin position="349"/>
        <end position="382"/>
    </location>
</feature>
<dbReference type="EMBL" id="QOVI01000003">
    <property type="protein sequence ID" value="RXG15669.1"/>
    <property type="molecule type" value="Genomic_DNA"/>
</dbReference>
<proteinExistence type="predicted"/>
<dbReference type="RefSeq" id="WP_128761224.1">
    <property type="nucleotide sequence ID" value="NZ_QOVI01000003.1"/>
</dbReference>